<dbReference type="CDD" id="cd02811">
    <property type="entry name" value="IDI-2_FMN"/>
    <property type="match status" value="1"/>
</dbReference>
<comment type="similarity">
    <text evidence="11">Belongs to the IPP isomerase type 2 family.</text>
</comment>
<feature type="binding site" evidence="11">
    <location>
        <position position="157"/>
    </location>
    <ligand>
        <name>substrate</name>
    </ligand>
</feature>
<dbReference type="InterPro" id="IPR000262">
    <property type="entry name" value="FMN-dep_DH"/>
</dbReference>
<dbReference type="InterPro" id="IPR011179">
    <property type="entry name" value="IPdP_isomerase"/>
</dbReference>
<dbReference type="InterPro" id="IPR013785">
    <property type="entry name" value="Aldolase_TIM"/>
</dbReference>
<feature type="binding site" evidence="11">
    <location>
        <begin position="285"/>
        <end position="286"/>
    </location>
    <ligand>
        <name>FMN</name>
        <dbReference type="ChEBI" id="CHEBI:58210"/>
    </ligand>
</feature>
<evidence type="ECO:0000313" key="13">
    <source>
        <dbReference type="EMBL" id="SFL50266.1"/>
    </source>
</evidence>
<dbReference type="PANTHER" id="PTHR43665:SF1">
    <property type="entry name" value="ISOPENTENYL-DIPHOSPHATE DELTA-ISOMERASE"/>
    <property type="match status" value="1"/>
</dbReference>
<feature type="binding site" evidence="11">
    <location>
        <begin position="9"/>
        <end position="10"/>
    </location>
    <ligand>
        <name>substrate</name>
    </ligand>
</feature>
<keyword evidence="3 11" id="KW-0285">Flavoprotein</keyword>
<dbReference type="GO" id="GO:0070402">
    <property type="term" value="F:NADPH binding"/>
    <property type="evidence" value="ECO:0007669"/>
    <property type="project" value="UniProtKB-UniRule"/>
</dbReference>
<keyword evidence="6 11" id="KW-0460">Magnesium</keyword>
<dbReference type="OrthoDB" id="9795032at2"/>
<evidence type="ECO:0000256" key="8">
    <source>
        <dbReference type="ARBA" id="ARBA00023229"/>
    </source>
</evidence>
<dbReference type="NCBIfam" id="TIGR02151">
    <property type="entry name" value="IPP_isom_2"/>
    <property type="match status" value="1"/>
</dbReference>
<dbReference type="SUPFAM" id="SSF51395">
    <property type="entry name" value="FMN-linked oxidoreductases"/>
    <property type="match status" value="1"/>
</dbReference>
<organism evidence="13 14">
    <name type="scientific">Lactococcus garvieae</name>
    <dbReference type="NCBI Taxonomy" id="1363"/>
    <lineage>
        <taxon>Bacteria</taxon>
        <taxon>Bacillati</taxon>
        <taxon>Bacillota</taxon>
        <taxon>Bacilli</taxon>
        <taxon>Lactobacillales</taxon>
        <taxon>Streptococcaceae</taxon>
        <taxon>Lactococcus</taxon>
    </lineage>
</organism>
<keyword evidence="9 11" id="KW-0413">Isomerase</keyword>
<evidence type="ECO:0000256" key="9">
    <source>
        <dbReference type="ARBA" id="ARBA00023235"/>
    </source>
</evidence>
<comment type="cofactor">
    <cofactor evidence="1 11">
        <name>FMN</name>
        <dbReference type="ChEBI" id="CHEBI:58210"/>
    </cofactor>
</comment>
<dbReference type="Proteomes" id="UP000181969">
    <property type="component" value="Unassembled WGS sequence"/>
</dbReference>
<dbReference type="AlphaFoldDB" id="A0A1I4I972"/>
<reference evidence="13 14" key="1">
    <citation type="submission" date="2016-10" db="EMBL/GenBank/DDBJ databases">
        <authorList>
            <person name="de Groot N.N."/>
        </authorList>
    </citation>
    <scope>NUCLEOTIDE SEQUENCE [LARGE SCALE GENOMIC DNA]</scope>
    <source>
        <strain evidence="13 14">M79</strain>
    </source>
</reference>
<dbReference type="PIRSF" id="PIRSF003314">
    <property type="entry name" value="IPP_isomerase"/>
    <property type="match status" value="1"/>
</dbReference>
<dbReference type="EC" id="5.3.3.2" evidence="11"/>
<dbReference type="GO" id="GO:0004452">
    <property type="term" value="F:isopentenyl-diphosphate delta-isomerase activity"/>
    <property type="evidence" value="ECO:0007669"/>
    <property type="project" value="UniProtKB-UniRule"/>
</dbReference>
<comment type="cofactor">
    <cofactor evidence="11">
        <name>NADPH</name>
        <dbReference type="ChEBI" id="CHEBI:57783"/>
    </cofactor>
</comment>
<evidence type="ECO:0000256" key="7">
    <source>
        <dbReference type="ARBA" id="ARBA00022857"/>
    </source>
</evidence>
<sequence>MSKEIHGHRKDEHLSLGLKYWREGRNRSEFSAALRIVPNGLPEISTQEVDLSVTLLEHKFEFPFYIEAMTGGSKKGDKVNLELAEIAAHHHIAMAVGSQSIALKYPELAEGFRHVRQHNPKGFIFANMGAGHSLENAQKAVEMLSADALEIHINTGQELVMKDSEGDRSFYWLENINRIAENLDVPVVVKEVGFGMSQKMFKQLSQTAISGINVGGKGGTNFAWIESGRGHSTLNLNDFGFTGPESLIEAQLAQNTKPLIATGGIASATDILHAQLLGAPLASSAGHVLSVLHTQGPEALDEMFSHWKDDLTKLYTLVGAREYGDLTGVEFIYDRDLKYFREERKDKQIIL</sequence>
<comment type="caution">
    <text evidence="11">Lacks conserved residue(s) required for the propagation of feature annotation.</text>
</comment>
<feature type="binding site" evidence="11">
    <location>
        <position position="98"/>
    </location>
    <ligand>
        <name>FMN</name>
        <dbReference type="ChEBI" id="CHEBI:58210"/>
    </ligand>
</feature>
<dbReference type="GO" id="GO:0010181">
    <property type="term" value="F:FMN binding"/>
    <property type="evidence" value="ECO:0007669"/>
    <property type="project" value="UniProtKB-UniRule"/>
</dbReference>
<dbReference type="GO" id="GO:0005737">
    <property type="term" value="C:cytoplasm"/>
    <property type="evidence" value="ECO:0007669"/>
    <property type="project" value="UniProtKB-SubCell"/>
</dbReference>
<feature type="binding site" evidence="11">
    <location>
        <position position="220"/>
    </location>
    <ligand>
        <name>FMN</name>
        <dbReference type="ChEBI" id="CHEBI:58210"/>
    </ligand>
</feature>
<evidence type="ECO:0000256" key="4">
    <source>
        <dbReference type="ARBA" id="ARBA00022643"/>
    </source>
</evidence>
<keyword evidence="8 11" id="KW-0414">Isoprene biosynthesis</keyword>
<keyword evidence="4 11" id="KW-0288">FMN</keyword>
<dbReference type="Gene3D" id="3.20.20.70">
    <property type="entry name" value="Aldolase class I"/>
    <property type="match status" value="1"/>
</dbReference>
<feature type="binding site" evidence="11">
    <location>
        <position position="158"/>
    </location>
    <ligand>
        <name>Mg(2+)</name>
        <dbReference type="ChEBI" id="CHEBI:18420"/>
    </ligand>
</feature>
<dbReference type="PANTHER" id="PTHR43665">
    <property type="entry name" value="ISOPENTENYL-DIPHOSPHATE DELTA-ISOMERASE"/>
    <property type="match status" value="1"/>
</dbReference>
<evidence type="ECO:0000256" key="10">
    <source>
        <dbReference type="ARBA" id="ARBA00025810"/>
    </source>
</evidence>
<proteinExistence type="inferred from homology"/>
<dbReference type="GO" id="GO:0008299">
    <property type="term" value="P:isoprenoid biosynthetic process"/>
    <property type="evidence" value="ECO:0007669"/>
    <property type="project" value="UniProtKB-UniRule"/>
</dbReference>
<dbReference type="GO" id="GO:0000287">
    <property type="term" value="F:magnesium ion binding"/>
    <property type="evidence" value="ECO:0007669"/>
    <property type="project" value="UniProtKB-UniRule"/>
</dbReference>
<comment type="cofactor">
    <cofactor evidence="11">
        <name>Mg(2+)</name>
        <dbReference type="ChEBI" id="CHEBI:18420"/>
    </cofactor>
</comment>
<comment type="function">
    <text evidence="11">Involved in the biosynthesis of isoprenoids. Catalyzes the 1,3-allylic rearrangement of the homoallylic substrate isopentenyl (IPP) to its allylic isomer, dimethylallyl diphosphate (DMAPP).</text>
</comment>
<feature type="binding site" evidence="11">
    <location>
        <position position="190"/>
    </location>
    <ligand>
        <name>FMN</name>
        <dbReference type="ChEBI" id="CHEBI:58210"/>
    </ligand>
</feature>
<keyword evidence="7 11" id="KW-0521">NADP</keyword>
<evidence type="ECO:0000256" key="1">
    <source>
        <dbReference type="ARBA" id="ARBA00001917"/>
    </source>
</evidence>
<evidence type="ECO:0000256" key="5">
    <source>
        <dbReference type="ARBA" id="ARBA00022723"/>
    </source>
</evidence>
<keyword evidence="5 11" id="KW-0479">Metal-binding</keyword>
<evidence type="ECO:0000256" key="3">
    <source>
        <dbReference type="ARBA" id="ARBA00022630"/>
    </source>
</evidence>
<name>A0A1I4I972_9LACT</name>
<feature type="binding site" evidence="11">
    <location>
        <position position="127"/>
    </location>
    <ligand>
        <name>FMN</name>
        <dbReference type="ChEBI" id="CHEBI:58210"/>
    </ligand>
</feature>
<evidence type="ECO:0000313" key="14">
    <source>
        <dbReference type="Proteomes" id="UP000181969"/>
    </source>
</evidence>
<comment type="subcellular location">
    <subcellularLocation>
        <location evidence="11">Cytoplasm</location>
    </subcellularLocation>
</comment>
<protein>
    <recommendedName>
        <fullName evidence="11">Isopentenyl-diphosphate delta-isomerase</fullName>
        <shortName evidence="11">IPP isomerase</shortName>
        <ecNumber evidence="11">5.3.3.2</ecNumber>
    </recommendedName>
    <alternativeName>
        <fullName evidence="11">Isopentenyl diphosphate:dimethylallyl diphosphate isomerase</fullName>
    </alternativeName>
    <alternativeName>
        <fullName evidence="11">Isopentenyl pyrophosphate isomerase</fullName>
    </alternativeName>
    <alternativeName>
        <fullName evidence="11">Type 2 isopentenyl diphosphate isomerase</fullName>
        <shortName evidence="11">IDI-2</shortName>
    </alternativeName>
</protein>
<dbReference type="GO" id="GO:0016491">
    <property type="term" value="F:oxidoreductase activity"/>
    <property type="evidence" value="ECO:0007669"/>
    <property type="project" value="InterPro"/>
</dbReference>
<evidence type="ECO:0000256" key="2">
    <source>
        <dbReference type="ARBA" id="ARBA00022490"/>
    </source>
</evidence>
<feature type="binding site" evidence="11">
    <location>
        <begin position="68"/>
        <end position="70"/>
    </location>
    <ligand>
        <name>FMN</name>
        <dbReference type="ChEBI" id="CHEBI:58210"/>
    </ligand>
</feature>
<feature type="domain" description="FMN-dependent dehydrogenase" evidence="12">
    <location>
        <begin position="157"/>
        <end position="327"/>
    </location>
</feature>
<accession>A0A1I4I972</accession>
<gene>
    <name evidence="11" type="primary">fni</name>
    <name evidence="13" type="ORF">SAMN05216438_11361</name>
</gene>
<dbReference type="EMBL" id="FOTJ01000013">
    <property type="protein sequence ID" value="SFL50266.1"/>
    <property type="molecule type" value="Genomic_DNA"/>
</dbReference>
<evidence type="ECO:0000256" key="6">
    <source>
        <dbReference type="ARBA" id="ARBA00022842"/>
    </source>
</evidence>
<keyword evidence="2 11" id="KW-0963">Cytoplasm</keyword>
<evidence type="ECO:0000259" key="12">
    <source>
        <dbReference type="Pfam" id="PF01070"/>
    </source>
</evidence>
<comment type="subunit">
    <text evidence="10 11">Homooctamer. Dimer of tetramers.</text>
</comment>
<dbReference type="Pfam" id="PF01070">
    <property type="entry name" value="FMN_dh"/>
    <property type="match status" value="1"/>
</dbReference>
<dbReference type="RefSeq" id="WP_074751687.1">
    <property type="nucleotide sequence ID" value="NZ_FOTJ01000013.1"/>
</dbReference>
<dbReference type="HAMAP" id="MF_00354">
    <property type="entry name" value="Idi_2"/>
    <property type="match status" value="1"/>
</dbReference>
<comment type="catalytic activity">
    <reaction evidence="11">
        <text>isopentenyl diphosphate = dimethylallyl diphosphate</text>
        <dbReference type="Rhea" id="RHEA:23284"/>
        <dbReference type="ChEBI" id="CHEBI:57623"/>
        <dbReference type="ChEBI" id="CHEBI:128769"/>
        <dbReference type="EC" id="5.3.3.2"/>
    </reaction>
</comment>
<evidence type="ECO:0000256" key="11">
    <source>
        <dbReference type="HAMAP-Rule" id="MF_00354"/>
    </source>
</evidence>